<evidence type="ECO:0000313" key="3">
    <source>
        <dbReference type="WBParaSite" id="jg23212"/>
    </source>
</evidence>
<reference evidence="3" key="1">
    <citation type="submission" date="2022-11" db="UniProtKB">
        <authorList>
            <consortium name="WormBaseParasite"/>
        </authorList>
    </citation>
    <scope>IDENTIFICATION</scope>
</reference>
<dbReference type="InterPro" id="IPR036397">
    <property type="entry name" value="RNaseH_sf"/>
</dbReference>
<name>A0A915DSL0_9BILA</name>
<evidence type="ECO:0000313" key="2">
    <source>
        <dbReference type="Proteomes" id="UP000887574"/>
    </source>
</evidence>
<dbReference type="Proteomes" id="UP000887574">
    <property type="component" value="Unplaced"/>
</dbReference>
<sequence>MVVVQSWSGALSLVMEWKILEEQMLPDARTRLAEDWIFQHDDDSKHASKLVKKFRSDNNVDVLKWPAQSPDLNAIKHLWEELDRRI</sequence>
<feature type="domain" description="Tc1-like transposase DDE" evidence="1">
    <location>
        <begin position="35"/>
        <end position="85"/>
    </location>
</feature>
<proteinExistence type="predicted"/>
<dbReference type="InterPro" id="IPR038717">
    <property type="entry name" value="Tc1-like_DDE_dom"/>
</dbReference>
<dbReference type="Gene3D" id="3.30.420.10">
    <property type="entry name" value="Ribonuclease H-like superfamily/Ribonuclease H"/>
    <property type="match status" value="1"/>
</dbReference>
<dbReference type="WBParaSite" id="jg23212">
    <property type="protein sequence ID" value="jg23212"/>
    <property type="gene ID" value="jg23212"/>
</dbReference>
<keyword evidence="2" id="KW-1185">Reference proteome</keyword>
<dbReference type="GO" id="GO:0003676">
    <property type="term" value="F:nucleic acid binding"/>
    <property type="evidence" value="ECO:0007669"/>
    <property type="project" value="InterPro"/>
</dbReference>
<evidence type="ECO:0000259" key="1">
    <source>
        <dbReference type="Pfam" id="PF13358"/>
    </source>
</evidence>
<dbReference type="AlphaFoldDB" id="A0A915DSL0"/>
<dbReference type="Pfam" id="PF13358">
    <property type="entry name" value="DDE_3"/>
    <property type="match status" value="1"/>
</dbReference>
<protein>
    <submittedName>
        <fullName evidence="3">Tc1-like transposase DDE domain-containing protein</fullName>
    </submittedName>
</protein>
<accession>A0A915DSL0</accession>
<organism evidence="2 3">
    <name type="scientific">Ditylenchus dipsaci</name>
    <dbReference type="NCBI Taxonomy" id="166011"/>
    <lineage>
        <taxon>Eukaryota</taxon>
        <taxon>Metazoa</taxon>
        <taxon>Ecdysozoa</taxon>
        <taxon>Nematoda</taxon>
        <taxon>Chromadorea</taxon>
        <taxon>Rhabditida</taxon>
        <taxon>Tylenchina</taxon>
        <taxon>Tylenchomorpha</taxon>
        <taxon>Sphaerularioidea</taxon>
        <taxon>Anguinidae</taxon>
        <taxon>Anguininae</taxon>
        <taxon>Ditylenchus</taxon>
    </lineage>
</organism>